<evidence type="ECO:0000256" key="1">
    <source>
        <dbReference type="ARBA" id="ARBA00007637"/>
    </source>
</evidence>
<reference evidence="3" key="1">
    <citation type="journal article" date="2015" name="Nature">
        <title>Complex archaea that bridge the gap between prokaryotes and eukaryotes.</title>
        <authorList>
            <person name="Spang A."/>
            <person name="Saw J.H."/>
            <person name="Jorgensen S.L."/>
            <person name="Zaremba-Niedzwiedzka K."/>
            <person name="Martijn J."/>
            <person name="Lind A.E."/>
            <person name="van Eijk R."/>
            <person name="Schleper C."/>
            <person name="Guy L."/>
            <person name="Ettema T.J."/>
        </authorList>
    </citation>
    <scope>NUCLEOTIDE SEQUENCE</scope>
</reference>
<evidence type="ECO:0000259" key="2">
    <source>
        <dbReference type="Pfam" id="PF01370"/>
    </source>
</evidence>
<comment type="caution">
    <text evidence="3">The sequence shown here is derived from an EMBL/GenBank/DDBJ whole genome shotgun (WGS) entry which is preliminary data.</text>
</comment>
<proteinExistence type="inferred from homology"/>
<dbReference type="InterPro" id="IPR036291">
    <property type="entry name" value="NAD(P)-bd_dom_sf"/>
</dbReference>
<comment type="similarity">
    <text evidence="1">Belongs to the NAD(P)-dependent epimerase/dehydratase family.</text>
</comment>
<organism evidence="3">
    <name type="scientific">marine sediment metagenome</name>
    <dbReference type="NCBI Taxonomy" id="412755"/>
    <lineage>
        <taxon>unclassified sequences</taxon>
        <taxon>metagenomes</taxon>
        <taxon>ecological metagenomes</taxon>
    </lineage>
</organism>
<dbReference type="PANTHER" id="PTHR43000">
    <property type="entry name" value="DTDP-D-GLUCOSE 4,6-DEHYDRATASE-RELATED"/>
    <property type="match status" value="1"/>
</dbReference>
<dbReference type="Gene3D" id="3.40.50.720">
    <property type="entry name" value="NAD(P)-binding Rossmann-like Domain"/>
    <property type="match status" value="1"/>
</dbReference>
<evidence type="ECO:0000313" key="3">
    <source>
        <dbReference type="EMBL" id="KKN40090.1"/>
    </source>
</evidence>
<dbReference type="InterPro" id="IPR001509">
    <property type="entry name" value="Epimerase_deHydtase"/>
</dbReference>
<gene>
    <name evidence="3" type="ORF">LCGC14_0736820</name>
</gene>
<protein>
    <recommendedName>
        <fullName evidence="2">NAD-dependent epimerase/dehydratase domain-containing protein</fullName>
    </recommendedName>
</protein>
<dbReference type="Pfam" id="PF01370">
    <property type="entry name" value="Epimerase"/>
    <property type="match status" value="1"/>
</dbReference>
<feature type="domain" description="NAD-dependent epimerase/dehydratase" evidence="2">
    <location>
        <begin position="30"/>
        <end position="276"/>
    </location>
</feature>
<name>A0A0F9Q7W1_9ZZZZ</name>
<dbReference type="SUPFAM" id="SSF51735">
    <property type="entry name" value="NAD(P)-binding Rossmann-fold domains"/>
    <property type="match status" value="1"/>
</dbReference>
<sequence>MIFNSKSKLRSALRLNGQYQISMKAIEKKILVTGATGKVGQAFINTFLGDPKQKGTIRALCHKRSLTPSIRLQVIHGSISDAATVQKAMENITHVVHLATPKEDSETIMDVAIKGLFWLLESCRQSSSFKRFILIGGDASVGHYFYPHKNPINEQQAHAAYPGCYALSKVLEETMLQQYYVQYNLDGTCLRAPWIMQGEDLKKHLSFRKQVFGVPEWHKMVKAQTALEYLRADTIPLMIDANGNPMKRNIVNLNDLVSAICISLDHGKARQQTFNISMDEPFDYGKAANYLLKTRKINSVKMETEYHSTWLDNNKAKFLLGWRPEYGLEQMIDEAWGNI</sequence>
<dbReference type="EMBL" id="LAZR01001725">
    <property type="protein sequence ID" value="KKN40090.1"/>
    <property type="molecule type" value="Genomic_DNA"/>
</dbReference>
<accession>A0A0F9Q7W1</accession>
<dbReference type="AlphaFoldDB" id="A0A0F9Q7W1"/>